<feature type="domain" description="N-acetyltransferase" evidence="3">
    <location>
        <begin position="8"/>
        <end position="171"/>
    </location>
</feature>
<dbReference type="Pfam" id="PF00583">
    <property type="entry name" value="Acetyltransf_1"/>
    <property type="match status" value="1"/>
</dbReference>
<dbReference type="EMBL" id="JACHMN010000003">
    <property type="protein sequence ID" value="MBB5872927.1"/>
    <property type="molecule type" value="Genomic_DNA"/>
</dbReference>
<dbReference type="PROSITE" id="PS51186">
    <property type="entry name" value="GNAT"/>
    <property type="match status" value="1"/>
</dbReference>
<dbReference type="RefSeq" id="WP_184843292.1">
    <property type="nucleotide sequence ID" value="NZ_JACHMN010000003.1"/>
</dbReference>
<keyword evidence="5" id="KW-1185">Reference proteome</keyword>
<organism evidence="4 5">
    <name type="scientific">Allocatelliglobosispora scoriae</name>
    <dbReference type="NCBI Taxonomy" id="643052"/>
    <lineage>
        <taxon>Bacteria</taxon>
        <taxon>Bacillati</taxon>
        <taxon>Actinomycetota</taxon>
        <taxon>Actinomycetes</taxon>
        <taxon>Micromonosporales</taxon>
        <taxon>Micromonosporaceae</taxon>
        <taxon>Allocatelliglobosispora</taxon>
    </lineage>
</organism>
<keyword evidence="2" id="KW-0012">Acyltransferase</keyword>
<dbReference type="PANTHER" id="PTHR43877">
    <property type="entry name" value="AMINOALKYLPHOSPHONATE N-ACETYLTRANSFERASE-RELATED-RELATED"/>
    <property type="match status" value="1"/>
</dbReference>
<evidence type="ECO:0000313" key="4">
    <source>
        <dbReference type="EMBL" id="MBB5872927.1"/>
    </source>
</evidence>
<dbReference type="AlphaFoldDB" id="A0A841BUZ3"/>
<dbReference type="SUPFAM" id="SSF55729">
    <property type="entry name" value="Acyl-CoA N-acyltransferases (Nat)"/>
    <property type="match status" value="1"/>
</dbReference>
<gene>
    <name evidence="4" type="ORF">F4553_006361</name>
</gene>
<dbReference type="PANTHER" id="PTHR43877:SF2">
    <property type="entry name" value="AMINOALKYLPHOSPHONATE N-ACETYLTRANSFERASE-RELATED"/>
    <property type="match status" value="1"/>
</dbReference>
<sequence>MTDDLSVAVIRARRPEDLPACVEILAEVHRRDAYPVVWPQDPAGWLDQPTAIGSWVAADRTGRVLGHASLSPDASDPARIWAAHTGDDASRAATVSRLFTSPSARGLHLGERLLTETVTAALERGLHPVLGVLDQHAGALGFYQRAGWLRLETVDFRLSDGSIVPMHCFTHPPRQT</sequence>
<evidence type="ECO:0000256" key="1">
    <source>
        <dbReference type="ARBA" id="ARBA00022679"/>
    </source>
</evidence>
<name>A0A841BUZ3_9ACTN</name>
<comment type="caution">
    <text evidence="4">The sequence shown here is derived from an EMBL/GenBank/DDBJ whole genome shotgun (WGS) entry which is preliminary data.</text>
</comment>
<dbReference type="InterPro" id="IPR000182">
    <property type="entry name" value="GNAT_dom"/>
</dbReference>
<proteinExistence type="predicted"/>
<dbReference type="Proteomes" id="UP000587527">
    <property type="component" value="Unassembled WGS sequence"/>
</dbReference>
<protein>
    <submittedName>
        <fullName evidence="4">GNAT superfamily N-acetyltransferase</fullName>
    </submittedName>
</protein>
<evidence type="ECO:0000313" key="5">
    <source>
        <dbReference type="Proteomes" id="UP000587527"/>
    </source>
</evidence>
<dbReference type="InterPro" id="IPR050832">
    <property type="entry name" value="Bact_Acetyltransf"/>
</dbReference>
<dbReference type="Gene3D" id="3.40.630.30">
    <property type="match status" value="1"/>
</dbReference>
<reference evidence="4 5" key="1">
    <citation type="submission" date="2020-08" db="EMBL/GenBank/DDBJ databases">
        <title>Sequencing the genomes of 1000 actinobacteria strains.</title>
        <authorList>
            <person name="Klenk H.-P."/>
        </authorList>
    </citation>
    <scope>NUCLEOTIDE SEQUENCE [LARGE SCALE GENOMIC DNA]</scope>
    <source>
        <strain evidence="4 5">DSM 45362</strain>
    </source>
</reference>
<dbReference type="CDD" id="cd04301">
    <property type="entry name" value="NAT_SF"/>
    <property type="match status" value="1"/>
</dbReference>
<dbReference type="GO" id="GO:0016747">
    <property type="term" value="F:acyltransferase activity, transferring groups other than amino-acyl groups"/>
    <property type="evidence" value="ECO:0007669"/>
    <property type="project" value="InterPro"/>
</dbReference>
<evidence type="ECO:0000259" key="3">
    <source>
        <dbReference type="PROSITE" id="PS51186"/>
    </source>
</evidence>
<accession>A0A841BUZ3</accession>
<dbReference type="InterPro" id="IPR016181">
    <property type="entry name" value="Acyl_CoA_acyltransferase"/>
</dbReference>
<evidence type="ECO:0000256" key="2">
    <source>
        <dbReference type="ARBA" id="ARBA00023315"/>
    </source>
</evidence>
<keyword evidence="1 4" id="KW-0808">Transferase</keyword>